<keyword evidence="1" id="KW-0472">Membrane</keyword>
<evidence type="ECO:0000256" key="1">
    <source>
        <dbReference type="SAM" id="Phobius"/>
    </source>
</evidence>
<keyword evidence="1" id="KW-0812">Transmembrane</keyword>
<evidence type="ECO:0000313" key="2">
    <source>
        <dbReference type="EMBL" id="SEF98228.1"/>
    </source>
</evidence>
<accession>A0A1H5WFT1</accession>
<protein>
    <submittedName>
        <fullName evidence="2">Uncharacterized protein</fullName>
    </submittedName>
</protein>
<dbReference type="RefSeq" id="WP_103913188.1">
    <property type="nucleotide sequence ID" value="NZ_FNUS01000002.1"/>
</dbReference>
<dbReference type="EMBL" id="FNUS01000002">
    <property type="protein sequence ID" value="SEF98228.1"/>
    <property type="molecule type" value="Genomic_DNA"/>
</dbReference>
<gene>
    <name evidence="2" type="ORF">SAMN05421847_1192</name>
</gene>
<dbReference type="OrthoDB" id="1274606at2"/>
<reference evidence="3" key="1">
    <citation type="submission" date="2016-10" db="EMBL/GenBank/DDBJ databases">
        <authorList>
            <person name="Varghese N."/>
            <person name="Submissions S."/>
        </authorList>
    </citation>
    <scope>NUCLEOTIDE SEQUENCE [LARGE SCALE GENOMIC DNA]</scope>
    <source>
        <strain evidence="3">DSM 21580</strain>
    </source>
</reference>
<evidence type="ECO:0000313" key="3">
    <source>
        <dbReference type="Proteomes" id="UP000236738"/>
    </source>
</evidence>
<dbReference type="AlphaFoldDB" id="A0A1H5WFT1"/>
<keyword evidence="1" id="KW-1133">Transmembrane helix</keyword>
<sequence length="118" mass="14093">MKKSRIIKVSLGIIGLWILIFFIFTYKFEKKLKILDCESTYSEKLFEKPEPGYLNFSESNAKNMVALCLCEKYILNKNKNYKNEILKLYEKQGIKYGRFQNSKSKIDSICKYRNQIFF</sequence>
<dbReference type="Proteomes" id="UP000236738">
    <property type="component" value="Unassembled WGS sequence"/>
</dbReference>
<proteinExistence type="predicted"/>
<keyword evidence="3" id="KW-1185">Reference proteome</keyword>
<feature type="transmembrane region" description="Helical" evidence="1">
    <location>
        <begin position="6"/>
        <end position="26"/>
    </location>
</feature>
<name>A0A1H5WFT1_9FLAO</name>
<organism evidence="2 3">
    <name type="scientific">Halpernia humi</name>
    <dbReference type="NCBI Taxonomy" id="493375"/>
    <lineage>
        <taxon>Bacteria</taxon>
        <taxon>Pseudomonadati</taxon>
        <taxon>Bacteroidota</taxon>
        <taxon>Flavobacteriia</taxon>
        <taxon>Flavobacteriales</taxon>
        <taxon>Weeksellaceae</taxon>
        <taxon>Chryseobacterium group</taxon>
        <taxon>Halpernia</taxon>
    </lineage>
</organism>